<gene>
    <name evidence="1" type="ORF">BDV37DRAFT_247439</name>
</gene>
<dbReference type="RefSeq" id="XP_031941787.1">
    <property type="nucleotide sequence ID" value="XM_032081866.1"/>
</dbReference>
<accession>A0A5N7DFN7</accession>
<evidence type="ECO:0000313" key="1">
    <source>
        <dbReference type="EMBL" id="KAE8404468.1"/>
    </source>
</evidence>
<keyword evidence="2" id="KW-1185">Reference proteome</keyword>
<organism evidence="1 2">
    <name type="scientific">Aspergillus pseudonomiae</name>
    <dbReference type="NCBI Taxonomy" id="1506151"/>
    <lineage>
        <taxon>Eukaryota</taxon>
        <taxon>Fungi</taxon>
        <taxon>Dikarya</taxon>
        <taxon>Ascomycota</taxon>
        <taxon>Pezizomycotina</taxon>
        <taxon>Eurotiomycetes</taxon>
        <taxon>Eurotiomycetidae</taxon>
        <taxon>Eurotiales</taxon>
        <taxon>Aspergillaceae</taxon>
        <taxon>Aspergillus</taxon>
        <taxon>Aspergillus subgen. Circumdati</taxon>
    </lineage>
</organism>
<dbReference type="OrthoDB" id="10003767at2759"/>
<sequence length="51" mass="5935">MSIRYVRFNMNELVKLAAKAVGYSNTQCVHVKRFLDGMFNKTFLFTMQDGI</sequence>
<name>A0A5N7DFN7_9EURO</name>
<dbReference type="GeneID" id="43666557"/>
<dbReference type="EMBL" id="ML736767">
    <property type="protein sequence ID" value="KAE8404468.1"/>
    <property type="molecule type" value="Genomic_DNA"/>
</dbReference>
<reference evidence="1 2" key="1">
    <citation type="submission" date="2019-04" db="EMBL/GenBank/DDBJ databases">
        <authorList>
            <consortium name="DOE Joint Genome Institute"/>
            <person name="Mondo S."/>
            <person name="Kjaerbolling I."/>
            <person name="Vesth T."/>
            <person name="Frisvad J.C."/>
            <person name="Nybo J.L."/>
            <person name="Theobald S."/>
            <person name="Kildgaard S."/>
            <person name="Isbrandt T."/>
            <person name="Kuo A."/>
            <person name="Sato A."/>
            <person name="Lyhne E.K."/>
            <person name="Kogle M.E."/>
            <person name="Wiebenga A."/>
            <person name="Kun R.S."/>
            <person name="Lubbers R.J."/>
            <person name="Makela M.R."/>
            <person name="Barry K."/>
            <person name="Chovatia M."/>
            <person name="Clum A."/>
            <person name="Daum C."/>
            <person name="Haridas S."/>
            <person name="He G."/>
            <person name="LaButti K."/>
            <person name="Lipzen A."/>
            <person name="Riley R."/>
            <person name="Salamov A."/>
            <person name="Simmons B.A."/>
            <person name="Magnuson J.K."/>
            <person name="Henrissat B."/>
            <person name="Mortensen U.H."/>
            <person name="Larsen T.O."/>
            <person name="Devries R.P."/>
            <person name="Grigoriev I.V."/>
            <person name="Machida M."/>
            <person name="Baker S.E."/>
            <person name="Andersen M.R."/>
            <person name="Cantor M.N."/>
            <person name="Hua S.X."/>
        </authorList>
    </citation>
    <scope>NUCLEOTIDE SEQUENCE [LARGE SCALE GENOMIC DNA]</scope>
    <source>
        <strain evidence="1 2">CBS 119388</strain>
    </source>
</reference>
<dbReference type="AlphaFoldDB" id="A0A5N7DFN7"/>
<protein>
    <submittedName>
        <fullName evidence="1">Uncharacterized protein</fullName>
    </submittedName>
</protein>
<proteinExistence type="predicted"/>
<dbReference type="Proteomes" id="UP000325579">
    <property type="component" value="Unassembled WGS sequence"/>
</dbReference>
<evidence type="ECO:0000313" key="2">
    <source>
        <dbReference type="Proteomes" id="UP000325579"/>
    </source>
</evidence>